<comment type="caution">
    <text evidence="1">The sequence shown here is derived from an EMBL/GenBank/DDBJ whole genome shotgun (WGS) entry which is preliminary data.</text>
</comment>
<proteinExistence type="predicted"/>
<evidence type="ECO:0000313" key="1">
    <source>
        <dbReference type="EMBL" id="KWE11018.1"/>
    </source>
</evidence>
<dbReference type="AlphaFoldDB" id="A0A107EYV6"/>
<dbReference type="RefSeq" id="WP_060322480.1">
    <property type="nucleotide sequence ID" value="NZ_LPIU01000052.1"/>
</dbReference>
<name>A0A107EYV6_9BURK</name>
<reference evidence="1 2" key="1">
    <citation type="submission" date="2015-11" db="EMBL/GenBank/DDBJ databases">
        <title>Expanding the genomic diversity of Burkholderia species for the development of highly accurate diagnostics.</title>
        <authorList>
            <person name="Sahl J."/>
            <person name="Keim P."/>
            <person name="Wagner D."/>
        </authorList>
    </citation>
    <scope>NUCLEOTIDE SEQUENCE [LARGE SCALE GENOMIC DNA]</scope>
    <source>
        <strain evidence="1 2">MSMB2167WGS</strain>
    </source>
</reference>
<accession>A0A107EYV6</accession>
<protein>
    <submittedName>
        <fullName evidence="1">Uncharacterized protein</fullName>
    </submittedName>
</protein>
<dbReference type="OrthoDB" id="9020015at2"/>
<organism evidence="1 2">
    <name type="scientific">Burkholderia ubonensis</name>
    <dbReference type="NCBI Taxonomy" id="101571"/>
    <lineage>
        <taxon>Bacteria</taxon>
        <taxon>Pseudomonadati</taxon>
        <taxon>Pseudomonadota</taxon>
        <taxon>Betaproteobacteria</taxon>
        <taxon>Burkholderiales</taxon>
        <taxon>Burkholderiaceae</taxon>
        <taxon>Burkholderia</taxon>
        <taxon>Burkholderia cepacia complex</taxon>
    </lineage>
</organism>
<evidence type="ECO:0000313" key="2">
    <source>
        <dbReference type="Proteomes" id="UP000062998"/>
    </source>
</evidence>
<dbReference type="EMBL" id="LPIX01000015">
    <property type="protein sequence ID" value="KWE11018.1"/>
    <property type="molecule type" value="Genomic_DNA"/>
</dbReference>
<gene>
    <name evidence="1" type="ORF">WL73_33265</name>
</gene>
<dbReference type="Proteomes" id="UP000062998">
    <property type="component" value="Unassembled WGS sequence"/>
</dbReference>
<sequence>MLLDKINGADAAFRAQIEGIYWGGKIACEPHPKYGYGCDTVPNGWTEITWEEFAKSKFFWYTPIATGWLRTTIGNARLFFMHDRVSFAMIGDHSGGTVKVFQFGCKHVMESETVGNCLHRYTCTKCGFSEVVDSSD</sequence>